<dbReference type="Pfam" id="PF05936">
    <property type="entry name" value="T6SS_VasE"/>
    <property type="match status" value="1"/>
</dbReference>
<dbReference type="AlphaFoldDB" id="A0A699XZ74"/>
<organism evidence="1">
    <name type="scientific">Tanacetum cinerariifolium</name>
    <name type="common">Dalmatian daisy</name>
    <name type="synonym">Chrysanthemum cinerariifolium</name>
    <dbReference type="NCBI Taxonomy" id="118510"/>
    <lineage>
        <taxon>Eukaryota</taxon>
        <taxon>Viridiplantae</taxon>
        <taxon>Streptophyta</taxon>
        <taxon>Embryophyta</taxon>
        <taxon>Tracheophyta</taxon>
        <taxon>Spermatophyta</taxon>
        <taxon>Magnoliopsida</taxon>
        <taxon>eudicotyledons</taxon>
        <taxon>Gunneridae</taxon>
        <taxon>Pentapetalae</taxon>
        <taxon>asterids</taxon>
        <taxon>campanulids</taxon>
        <taxon>Asterales</taxon>
        <taxon>Asteraceae</taxon>
        <taxon>Asteroideae</taxon>
        <taxon>Anthemideae</taxon>
        <taxon>Anthemidinae</taxon>
        <taxon>Tanacetum</taxon>
    </lineage>
</organism>
<dbReference type="EMBL" id="BKCJ011885047">
    <property type="protein sequence ID" value="GFD60974.1"/>
    <property type="molecule type" value="Genomic_DNA"/>
</dbReference>
<accession>A0A699XZ74</accession>
<name>A0A699XZ74_TANCI</name>
<reference evidence="1" key="1">
    <citation type="journal article" date="2019" name="Sci. Rep.">
        <title>Draft genome of Tanacetum cinerariifolium, the natural source of mosquito coil.</title>
        <authorList>
            <person name="Yamashiro T."/>
            <person name="Shiraishi A."/>
            <person name="Satake H."/>
            <person name="Nakayama K."/>
        </authorList>
    </citation>
    <scope>NUCLEOTIDE SEQUENCE</scope>
</reference>
<feature type="non-terminal residue" evidence="1">
    <location>
        <position position="1"/>
    </location>
</feature>
<evidence type="ECO:0000313" key="1">
    <source>
        <dbReference type="EMBL" id="GFD60974.1"/>
    </source>
</evidence>
<proteinExistence type="predicted"/>
<protein>
    <submittedName>
        <fullName evidence="1">Uncharacterized protein</fullName>
    </submittedName>
</protein>
<feature type="non-terminal residue" evidence="1">
    <location>
        <position position="78"/>
    </location>
</feature>
<dbReference type="InterPro" id="IPR010263">
    <property type="entry name" value="T6SS_TssK"/>
</dbReference>
<comment type="caution">
    <text evidence="1">The sequence shown here is derived from an EMBL/GenBank/DDBJ whole genome shotgun (WGS) entry which is preliminary data.</text>
</comment>
<gene>
    <name evidence="1" type="ORF">Tci_932943</name>
</gene>
<sequence length="78" mass="8487">ISLKAFSAVLPDGTPVGLPFDEMPLPLEVPVDARDVTVVLALPTARHGVAEVDDRFGPENFARHRSVEYEAWDSNGLD</sequence>